<dbReference type="Proteomes" id="UP000315724">
    <property type="component" value="Chromosome"/>
</dbReference>
<evidence type="ECO:0000256" key="1">
    <source>
        <dbReference type="ARBA" id="ARBA00022617"/>
    </source>
</evidence>
<keyword evidence="2 4" id="KW-0479">Metal-binding</keyword>
<dbReference type="PROSITE" id="PS51007">
    <property type="entry name" value="CYTC"/>
    <property type="match status" value="1"/>
</dbReference>
<dbReference type="SUPFAM" id="SSF56988">
    <property type="entry name" value="Anthrax protective antigen"/>
    <property type="match status" value="1"/>
</dbReference>
<dbReference type="GO" id="GO:0020037">
    <property type="term" value="F:heme binding"/>
    <property type="evidence" value="ECO:0007669"/>
    <property type="project" value="InterPro"/>
</dbReference>
<dbReference type="GO" id="GO:0046872">
    <property type="term" value="F:metal ion binding"/>
    <property type="evidence" value="ECO:0007669"/>
    <property type="project" value="UniProtKB-KW"/>
</dbReference>
<feature type="chain" id="PRO_5021713781" evidence="5">
    <location>
        <begin position="27"/>
        <end position="774"/>
    </location>
</feature>
<dbReference type="OrthoDB" id="175242at2"/>
<dbReference type="Pfam" id="PF07637">
    <property type="entry name" value="PSD5"/>
    <property type="match status" value="1"/>
</dbReference>
<evidence type="ECO:0000256" key="2">
    <source>
        <dbReference type="ARBA" id="ARBA00022723"/>
    </source>
</evidence>
<dbReference type="SMART" id="SM00758">
    <property type="entry name" value="PA14"/>
    <property type="match status" value="1"/>
</dbReference>
<dbReference type="Pfam" id="PF07627">
    <property type="entry name" value="PSCyt3"/>
    <property type="match status" value="1"/>
</dbReference>
<evidence type="ECO:0000313" key="8">
    <source>
        <dbReference type="EMBL" id="QDT31496.1"/>
    </source>
</evidence>
<evidence type="ECO:0000259" key="7">
    <source>
        <dbReference type="PROSITE" id="PS51820"/>
    </source>
</evidence>
<reference evidence="8 9" key="1">
    <citation type="submission" date="2019-02" db="EMBL/GenBank/DDBJ databases">
        <title>Deep-cultivation of Planctomycetes and their phenomic and genomic characterization uncovers novel biology.</title>
        <authorList>
            <person name="Wiegand S."/>
            <person name="Jogler M."/>
            <person name="Boedeker C."/>
            <person name="Pinto D."/>
            <person name="Vollmers J."/>
            <person name="Rivas-Marin E."/>
            <person name="Kohn T."/>
            <person name="Peeters S.H."/>
            <person name="Heuer A."/>
            <person name="Rast P."/>
            <person name="Oberbeckmann S."/>
            <person name="Bunk B."/>
            <person name="Jeske O."/>
            <person name="Meyerdierks A."/>
            <person name="Storesund J.E."/>
            <person name="Kallscheuer N."/>
            <person name="Luecker S."/>
            <person name="Lage O.M."/>
            <person name="Pohl T."/>
            <person name="Merkel B.J."/>
            <person name="Hornburger P."/>
            <person name="Mueller R.-W."/>
            <person name="Bruemmer F."/>
            <person name="Labrenz M."/>
            <person name="Spormann A.M."/>
            <person name="Op den Camp H."/>
            <person name="Overmann J."/>
            <person name="Amann R."/>
            <person name="Jetten M.S.M."/>
            <person name="Mascher T."/>
            <person name="Medema M.H."/>
            <person name="Devos D.P."/>
            <person name="Kaster A.-K."/>
            <person name="Ovreas L."/>
            <person name="Rohde M."/>
            <person name="Galperin M.Y."/>
            <person name="Jogler C."/>
        </authorList>
    </citation>
    <scope>NUCLEOTIDE SEQUENCE [LARGE SCALE GENOMIC DNA]</scope>
    <source>
        <strain evidence="8 9">Mal48</strain>
    </source>
</reference>
<dbReference type="KEGG" id="tpol:Mal48_07300"/>
<organism evidence="8 9">
    <name type="scientific">Thalassoglobus polymorphus</name>
    <dbReference type="NCBI Taxonomy" id="2527994"/>
    <lineage>
        <taxon>Bacteria</taxon>
        <taxon>Pseudomonadati</taxon>
        <taxon>Planctomycetota</taxon>
        <taxon>Planctomycetia</taxon>
        <taxon>Planctomycetales</taxon>
        <taxon>Planctomycetaceae</taxon>
        <taxon>Thalassoglobus</taxon>
    </lineage>
</organism>
<keyword evidence="9" id="KW-1185">Reference proteome</keyword>
<dbReference type="InterPro" id="IPR036909">
    <property type="entry name" value="Cyt_c-like_dom_sf"/>
</dbReference>
<dbReference type="InterPro" id="IPR013039">
    <property type="entry name" value="DUF1588"/>
</dbReference>
<keyword evidence="5" id="KW-0732">Signal</keyword>
<evidence type="ECO:0000256" key="3">
    <source>
        <dbReference type="ARBA" id="ARBA00023004"/>
    </source>
</evidence>
<feature type="domain" description="Cytochrome c" evidence="6">
    <location>
        <begin position="40"/>
        <end position="113"/>
    </location>
</feature>
<evidence type="ECO:0000313" key="9">
    <source>
        <dbReference type="Proteomes" id="UP000315724"/>
    </source>
</evidence>
<dbReference type="Gene3D" id="1.10.760.10">
    <property type="entry name" value="Cytochrome c-like domain"/>
    <property type="match status" value="1"/>
</dbReference>
<dbReference type="PROSITE" id="PS51820">
    <property type="entry name" value="PA14"/>
    <property type="match status" value="1"/>
</dbReference>
<dbReference type="AlphaFoldDB" id="A0A517QIR1"/>
<name>A0A517QIR1_9PLAN</name>
<dbReference type="GO" id="GO:0009055">
    <property type="term" value="F:electron transfer activity"/>
    <property type="evidence" value="ECO:0007669"/>
    <property type="project" value="InterPro"/>
</dbReference>
<dbReference type="Pfam" id="PF07691">
    <property type="entry name" value="PA14"/>
    <property type="match status" value="1"/>
</dbReference>
<dbReference type="InterPro" id="IPR009056">
    <property type="entry name" value="Cyt_c-like_dom"/>
</dbReference>
<accession>A0A517QIR1</accession>
<keyword evidence="3 4" id="KW-0408">Iron</keyword>
<feature type="signal peptide" evidence="5">
    <location>
        <begin position="1"/>
        <end position="26"/>
    </location>
</feature>
<evidence type="ECO:0000256" key="4">
    <source>
        <dbReference type="PROSITE-ProRule" id="PRU00433"/>
    </source>
</evidence>
<feature type="domain" description="PA14" evidence="7">
    <location>
        <begin position="155"/>
        <end position="299"/>
    </location>
</feature>
<dbReference type="SUPFAM" id="SSF46626">
    <property type="entry name" value="Cytochrome c"/>
    <property type="match status" value="1"/>
</dbReference>
<sequence length="774" mass="87623" precursor="true">MNSLMMPIRTLFAALIVLSTCSFLTADDDHSLPPESFVAEHLRHGMKLYEKHCASCHGSSGQGVTDKYDEALYGDQSLVELTEIIQETMPIEDPEIVVDEDAKAVAEYLYGTFYTAEGRAKNQPPRVDLVRLTNDQFSNAITDLMSNFLGRGTTDKTHGLSAEYFDSRRMQRDKRKIERVDPVVSFNFKEESPGEEIGKEEFSMRWVGAITAPETGDYEFCVKTENGFRLWVNNNSSALIDGWVASGGEVIEHRQKIHLLGGRSYPIRLDYFKFKDKTASVELRWTPPGGIDDVISTRFLTRKSVPESFVISTPFPPDDASLGYERGSSISAAWRSATTQAAIEVANGVVSRIDRLAGVKREDDKRAEKIKTFAFRFVEYAFRRPLTDEQKELYVESQFAKAEDLEEAVKRIVILSLQSPHFLYPELSSKQVDAYDVASRLSFNLWDSLPDRALLQAASRGELLNENSVRQHAARMLKDDRAHYKMRGFFHDLLPYHEATDLTKDSEAFPEFDAKLLSDLKTSLDLFIDDIVWSETSDYRELLLSNEMFMNPRLAKFYDAKIQGGEEFEKVSFDPQQRSGVVTHPFLLSALSYHQTTSPIHRGVFMTRKILNRSLKPPPIATEFKDSTFDPSLTMREKVAELTKSKACMTCHSTINPLGFSLENYDAVGRYRTIDNKKPINAKSDLVVSSDKTITLTGPRDVAEYAVSDEQAQRGFIEHLFHHHVKQAARAYGDETLEELRVGFVKSDYNIQKLLIEMNVQTVLHGASATKGKK</sequence>
<dbReference type="InterPro" id="IPR013042">
    <property type="entry name" value="DUF1592"/>
</dbReference>
<dbReference type="InterPro" id="IPR037524">
    <property type="entry name" value="PA14/GLEYA"/>
</dbReference>
<dbReference type="InterPro" id="IPR011658">
    <property type="entry name" value="PA14_dom"/>
</dbReference>
<dbReference type="EMBL" id="CP036267">
    <property type="protein sequence ID" value="QDT31496.1"/>
    <property type="molecule type" value="Genomic_DNA"/>
</dbReference>
<keyword evidence="1 4" id="KW-0349">Heme</keyword>
<dbReference type="Gene3D" id="3.90.182.10">
    <property type="entry name" value="Toxin - Anthrax Protective Antigen,domain 1"/>
    <property type="match status" value="1"/>
</dbReference>
<evidence type="ECO:0000259" key="6">
    <source>
        <dbReference type="PROSITE" id="PS51007"/>
    </source>
</evidence>
<evidence type="ECO:0000256" key="5">
    <source>
        <dbReference type="SAM" id="SignalP"/>
    </source>
</evidence>
<dbReference type="Pfam" id="PF13442">
    <property type="entry name" value="Cytochrome_CBB3"/>
    <property type="match status" value="1"/>
</dbReference>
<proteinExistence type="predicted"/>
<dbReference type="InterPro" id="IPR013043">
    <property type="entry name" value="DUF1595"/>
</dbReference>
<protein>
    <submittedName>
        <fullName evidence="8">PA14 domain protein</fullName>
    </submittedName>
</protein>
<dbReference type="RefSeq" id="WP_145196106.1">
    <property type="nucleotide sequence ID" value="NZ_CP036267.1"/>
</dbReference>
<gene>
    <name evidence="8" type="ORF">Mal48_07300</name>
</gene>
<dbReference type="Pfam" id="PF07631">
    <property type="entry name" value="PSD4"/>
    <property type="match status" value="1"/>
</dbReference>